<protein>
    <submittedName>
        <fullName evidence="2">Probable inactive receptor kinase At2g26730</fullName>
    </submittedName>
</protein>
<dbReference type="InterPro" id="IPR000719">
    <property type="entry name" value="Prot_kinase_dom"/>
</dbReference>
<dbReference type="PANTHER" id="PTHR48007">
    <property type="entry name" value="LEUCINE-RICH REPEAT RECEPTOR-LIKE PROTEIN KINASE PXC1"/>
    <property type="match status" value="1"/>
</dbReference>
<gene>
    <name evidence="2" type="ORF">OLEA9_A055656</name>
</gene>
<evidence type="ECO:0000259" key="1">
    <source>
        <dbReference type="PROSITE" id="PS50011"/>
    </source>
</evidence>
<dbReference type="AlphaFoldDB" id="A0A8S0VGI6"/>
<reference evidence="2 3" key="1">
    <citation type="submission" date="2019-12" db="EMBL/GenBank/DDBJ databases">
        <authorList>
            <person name="Alioto T."/>
            <person name="Alioto T."/>
            <person name="Gomez Garrido J."/>
        </authorList>
    </citation>
    <scope>NUCLEOTIDE SEQUENCE [LARGE SCALE GENOMIC DNA]</scope>
</reference>
<proteinExistence type="predicted"/>
<dbReference type="InterPro" id="IPR046959">
    <property type="entry name" value="PRK1-6/SRF4-like"/>
</dbReference>
<keyword evidence="2" id="KW-0418">Kinase</keyword>
<keyword evidence="3" id="KW-1185">Reference proteome</keyword>
<dbReference type="PROSITE" id="PS50011">
    <property type="entry name" value="PROTEIN_KINASE_DOM"/>
    <property type="match status" value="1"/>
</dbReference>
<organism evidence="2 3">
    <name type="scientific">Olea europaea subsp. europaea</name>
    <dbReference type="NCBI Taxonomy" id="158383"/>
    <lineage>
        <taxon>Eukaryota</taxon>
        <taxon>Viridiplantae</taxon>
        <taxon>Streptophyta</taxon>
        <taxon>Embryophyta</taxon>
        <taxon>Tracheophyta</taxon>
        <taxon>Spermatophyta</taxon>
        <taxon>Magnoliopsida</taxon>
        <taxon>eudicotyledons</taxon>
        <taxon>Gunneridae</taxon>
        <taxon>Pentapetalae</taxon>
        <taxon>asterids</taxon>
        <taxon>lamiids</taxon>
        <taxon>Lamiales</taxon>
        <taxon>Oleaceae</taxon>
        <taxon>Oleeae</taxon>
        <taxon>Olea</taxon>
    </lineage>
</organism>
<comment type="caution">
    <text evidence="2">The sequence shown here is derived from an EMBL/GenBank/DDBJ whole genome shotgun (WGS) entry which is preliminary data.</text>
</comment>
<evidence type="ECO:0000313" key="2">
    <source>
        <dbReference type="EMBL" id="CAA3028460.1"/>
    </source>
</evidence>
<dbReference type="GO" id="GO:0005524">
    <property type="term" value="F:ATP binding"/>
    <property type="evidence" value="ECO:0007669"/>
    <property type="project" value="InterPro"/>
</dbReference>
<accession>A0A8S0VGI6</accession>
<dbReference type="InterPro" id="IPR011009">
    <property type="entry name" value="Kinase-like_dom_sf"/>
</dbReference>
<dbReference type="EMBL" id="CACTIH010009254">
    <property type="protein sequence ID" value="CAA3028460.1"/>
    <property type="molecule type" value="Genomic_DNA"/>
</dbReference>
<sequence>MPVIAYYCSKQEQLLVYEFQQNGSLFRLLHGSQNGQLFDWGSRLSVAARIAEALAFMHEELQRDGIAHGNLKSSNILLNNGMNPA</sequence>
<dbReference type="Gramene" id="OE9A055656T1">
    <property type="protein sequence ID" value="OE9A055656C1"/>
    <property type="gene ID" value="OE9A055656"/>
</dbReference>
<name>A0A8S0VGI6_OLEEU</name>
<dbReference type="PANTHER" id="PTHR48007:SF79">
    <property type="entry name" value="(WILD MALAYSIAN BANANA) HYPOTHETICAL PROTEIN"/>
    <property type="match status" value="1"/>
</dbReference>
<keyword evidence="2" id="KW-0675">Receptor</keyword>
<dbReference type="OrthoDB" id="69842at2759"/>
<dbReference type="SUPFAM" id="SSF56112">
    <property type="entry name" value="Protein kinase-like (PK-like)"/>
    <property type="match status" value="1"/>
</dbReference>
<dbReference type="Proteomes" id="UP000594638">
    <property type="component" value="Unassembled WGS sequence"/>
</dbReference>
<keyword evidence="2" id="KW-0808">Transferase</keyword>
<evidence type="ECO:0000313" key="3">
    <source>
        <dbReference type="Proteomes" id="UP000594638"/>
    </source>
</evidence>
<dbReference type="Pfam" id="PF00069">
    <property type="entry name" value="Pkinase"/>
    <property type="match status" value="1"/>
</dbReference>
<dbReference type="Gene3D" id="1.10.510.10">
    <property type="entry name" value="Transferase(Phosphotransferase) domain 1"/>
    <property type="match status" value="1"/>
</dbReference>
<feature type="domain" description="Protein kinase" evidence="1">
    <location>
        <begin position="1"/>
        <end position="85"/>
    </location>
</feature>
<dbReference type="GO" id="GO:0004672">
    <property type="term" value="F:protein kinase activity"/>
    <property type="evidence" value="ECO:0007669"/>
    <property type="project" value="InterPro"/>
</dbReference>